<evidence type="ECO:0000313" key="3">
    <source>
        <dbReference type="EMBL" id="QBD78559.1"/>
    </source>
</evidence>
<feature type="transmembrane region" description="Helical" evidence="2">
    <location>
        <begin position="50"/>
        <end position="71"/>
    </location>
</feature>
<evidence type="ECO:0000256" key="1">
    <source>
        <dbReference type="SAM" id="MobiDB-lite"/>
    </source>
</evidence>
<dbReference type="Proteomes" id="UP000290365">
    <property type="component" value="Chromosome"/>
</dbReference>
<feature type="region of interest" description="Disordered" evidence="1">
    <location>
        <begin position="1"/>
        <end position="22"/>
    </location>
</feature>
<proteinExistence type="predicted"/>
<dbReference type="KEGG" id="kbs:EPA93_22205"/>
<name>A0A4P6JSN4_KTERU</name>
<keyword evidence="2" id="KW-0812">Transmembrane</keyword>
<keyword evidence="2" id="KW-1133">Transmembrane helix</keyword>
<keyword evidence="2" id="KW-0472">Membrane</keyword>
<keyword evidence="4" id="KW-1185">Reference proteome</keyword>
<accession>A0A4P6JSN4</accession>
<dbReference type="RefSeq" id="WP_129889612.1">
    <property type="nucleotide sequence ID" value="NZ_CP035758.1"/>
</dbReference>
<evidence type="ECO:0008006" key="5">
    <source>
        <dbReference type="Google" id="ProtNLM"/>
    </source>
</evidence>
<sequence>MSQQEAKSQKIEPRKPSIANTDDETTLSDITDLQMQNFSRNGEPTRTQRFAVAVVSLVLLLIIFAVVMILIYDLPWWVTDSSFPFGIFFGLVSIFVAFSVAIIWINVVFNRRHS</sequence>
<evidence type="ECO:0000256" key="2">
    <source>
        <dbReference type="SAM" id="Phobius"/>
    </source>
</evidence>
<reference evidence="3 4" key="1">
    <citation type="submission" date="2019-01" db="EMBL/GenBank/DDBJ databases">
        <title>Ktedonosporobacter rubrisoli SCAWS-G2.</title>
        <authorList>
            <person name="Huang Y."/>
            <person name="Yan B."/>
        </authorList>
    </citation>
    <scope>NUCLEOTIDE SEQUENCE [LARGE SCALE GENOMIC DNA]</scope>
    <source>
        <strain evidence="3 4">SCAWS-G2</strain>
    </source>
</reference>
<feature type="transmembrane region" description="Helical" evidence="2">
    <location>
        <begin position="83"/>
        <end position="109"/>
    </location>
</feature>
<dbReference type="AlphaFoldDB" id="A0A4P6JSN4"/>
<protein>
    <recommendedName>
        <fullName evidence="5">DUF485 domain-containing protein</fullName>
    </recommendedName>
</protein>
<dbReference type="EMBL" id="CP035758">
    <property type="protein sequence ID" value="QBD78559.1"/>
    <property type="molecule type" value="Genomic_DNA"/>
</dbReference>
<evidence type="ECO:0000313" key="4">
    <source>
        <dbReference type="Proteomes" id="UP000290365"/>
    </source>
</evidence>
<gene>
    <name evidence="3" type="ORF">EPA93_22205</name>
</gene>
<organism evidence="3 4">
    <name type="scientific">Ktedonosporobacter rubrisoli</name>
    <dbReference type="NCBI Taxonomy" id="2509675"/>
    <lineage>
        <taxon>Bacteria</taxon>
        <taxon>Bacillati</taxon>
        <taxon>Chloroflexota</taxon>
        <taxon>Ktedonobacteria</taxon>
        <taxon>Ktedonobacterales</taxon>
        <taxon>Ktedonosporobacteraceae</taxon>
        <taxon>Ktedonosporobacter</taxon>
    </lineage>
</organism>